<reference evidence="6 7" key="1">
    <citation type="journal article" date="2016" name="Front. Microbiol.">
        <title>Genomic Resource of Rice Seed Associated Bacteria.</title>
        <authorList>
            <person name="Midha S."/>
            <person name="Bansal K."/>
            <person name="Sharma S."/>
            <person name="Kumar N."/>
            <person name="Patil P.P."/>
            <person name="Chaudhry V."/>
            <person name="Patil P.B."/>
        </authorList>
    </citation>
    <scope>NUCLEOTIDE SEQUENCE [LARGE SCALE GENOMIC DNA]</scope>
    <source>
        <strain evidence="6 7">NS331</strain>
    </source>
</reference>
<dbReference type="InterPro" id="IPR005119">
    <property type="entry name" value="LysR_subst-bd"/>
</dbReference>
<protein>
    <recommendedName>
        <fullName evidence="5">HTH lysR-type domain-containing protein</fullName>
    </recommendedName>
</protein>
<dbReference type="InterPro" id="IPR036390">
    <property type="entry name" value="WH_DNA-bd_sf"/>
</dbReference>
<organism evidence="6 7">
    <name type="scientific">Pseudacidovorax intermedius</name>
    <dbReference type="NCBI Taxonomy" id="433924"/>
    <lineage>
        <taxon>Bacteria</taxon>
        <taxon>Pseudomonadati</taxon>
        <taxon>Pseudomonadota</taxon>
        <taxon>Betaproteobacteria</taxon>
        <taxon>Burkholderiales</taxon>
        <taxon>Comamonadaceae</taxon>
        <taxon>Pseudacidovorax</taxon>
    </lineage>
</organism>
<keyword evidence="4" id="KW-0804">Transcription</keyword>
<dbReference type="GO" id="GO:0003677">
    <property type="term" value="F:DNA binding"/>
    <property type="evidence" value="ECO:0007669"/>
    <property type="project" value="UniProtKB-KW"/>
</dbReference>
<accession>A0A147GZG6</accession>
<dbReference type="Gene3D" id="3.40.190.290">
    <property type="match status" value="1"/>
</dbReference>
<dbReference type="Pfam" id="PF00126">
    <property type="entry name" value="HTH_1"/>
    <property type="match status" value="1"/>
</dbReference>
<evidence type="ECO:0000256" key="4">
    <source>
        <dbReference type="ARBA" id="ARBA00023163"/>
    </source>
</evidence>
<dbReference type="OrthoDB" id="9026421at2"/>
<dbReference type="RefSeq" id="WP_058641408.1">
    <property type="nucleotide sequence ID" value="NZ_LDSL01000051.1"/>
</dbReference>
<proteinExistence type="inferred from homology"/>
<dbReference type="PANTHER" id="PTHR30537">
    <property type="entry name" value="HTH-TYPE TRANSCRIPTIONAL REGULATOR"/>
    <property type="match status" value="1"/>
</dbReference>
<evidence type="ECO:0000256" key="1">
    <source>
        <dbReference type="ARBA" id="ARBA00009437"/>
    </source>
</evidence>
<dbReference type="FunFam" id="1.10.10.10:FF:000001">
    <property type="entry name" value="LysR family transcriptional regulator"/>
    <property type="match status" value="1"/>
</dbReference>
<dbReference type="SUPFAM" id="SSF46785">
    <property type="entry name" value="Winged helix' DNA-binding domain"/>
    <property type="match status" value="1"/>
</dbReference>
<name>A0A147GZG6_9BURK</name>
<dbReference type="GO" id="GO:0003700">
    <property type="term" value="F:DNA-binding transcription factor activity"/>
    <property type="evidence" value="ECO:0007669"/>
    <property type="project" value="InterPro"/>
</dbReference>
<dbReference type="InterPro" id="IPR058163">
    <property type="entry name" value="LysR-type_TF_proteobact-type"/>
</dbReference>
<dbReference type="InterPro" id="IPR000847">
    <property type="entry name" value="LysR_HTH_N"/>
</dbReference>
<dbReference type="PROSITE" id="PS50931">
    <property type="entry name" value="HTH_LYSR"/>
    <property type="match status" value="1"/>
</dbReference>
<dbReference type="CDD" id="cd08422">
    <property type="entry name" value="PBP2_CrgA_like"/>
    <property type="match status" value="1"/>
</dbReference>
<keyword evidence="7" id="KW-1185">Reference proteome</keyword>
<gene>
    <name evidence="6" type="ORF">NS331_07640</name>
</gene>
<keyword evidence="2" id="KW-0805">Transcription regulation</keyword>
<dbReference type="Pfam" id="PF03466">
    <property type="entry name" value="LysR_substrate"/>
    <property type="match status" value="1"/>
</dbReference>
<evidence type="ECO:0000313" key="6">
    <source>
        <dbReference type="EMBL" id="KTT23100.1"/>
    </source>
</evidence>
<evidence type="ECO:0000259" key="5">
    <source>
        <dbReference type="PROSITE" id="PS50931"/>
    </source>
</evidence>
<comment type="similarity">
    <text evidence="1">Belongs to the LysR transcriptional regulatory family.</text>
</comment>
<feature type="domain" description="HTH lysR-type" evidence="5">
    <location>
        <begin position="1"/>
        <end position="59"/>
    </location>
</feature>
<evidence type="ECO:0000313" key="7">
    <source>
        <dbReference type="Proteomes" id="UP000072741"/>
    </source>
</evidence>
<dbReference type="Proteomes" id="UP000072741">
    <property type="component" value="Unassembled WGS sequence"/>
</dbReference>
<evidence type="ECO:0000256" key="3">
    <source>
        <dbReference type="ARBA" id="ARBA00023125"/>
    </source>
</evidence>
<dbReference type="EMBL" id="LDSL01000051">
    <property type="protein sequence ID" value="KTT23100.1"/>
    <property type="molecule type" value="Genomic_DNA"/>
</dbReference>
<dbReference type="Gene3D" id="1.10.10.10">
    <property type="entry name" value="Winged helix-like DNA-binding domain superfamily/Winged helix DNA-binding domain"/>
    <property type="match status" value="1"/>
</dbReference>
<dbReference type="InterPro" id="IPR036388">
    <property type="entry name" value="WH-like_DNA-bd_sf"/>
</dbReference>
<comment type="caution">
    <text evidence="6">The sequence shown here is derived from an EMBL/GenBank/DDBJ whole genome shotgun (WGS) entry which is preliminary data.</text>
</comment>
<dbReference type="SUPFAM" id="SSF53850">
    <property type="entry name" value="Periplasmic binding protein-like II"/>
    <property type="match status" value="1"/>
</dbReference>
<evidence type="ECO:0000256" key="2">
    <source>
        <dbReference type="ARBA" id="ARBA00023015"/>
    </source>
</evidence>
<dbReference type="PANTHER" id="PTHR30537:SF5">
    <property type="entry name" value="HTH-TYPE TRANSCRIPTIONAL ACTIVATOR TTDR-RELATED"/>
    <property type="match status" value="1"/>
</dbReference>
<dbReference type="AlphaFoldDB" id="A0A147GZG6"/>
<keyword evidence="3" id="KW-0238">DNA-binding</keyword>
<sequence>MDRLRCLQIFSEVARCGSFVRAATQLSLSKATITKHVAALEATMGAQLLKRSSKQVALTEAGARVLESGRDLLERYDAIEAEVRDAVHLPRGAIRVGTPPSFGACHLVGLVAEFTRRYPDIAVTLVYDDGRSDLVGEALDLSIRIAPSLQDASYVAQSLMKSAQVVVAAPSYLRRYGRPAVPTDLARHNCLVHTVKSEASVWRFQGDPPCEVRVRGSVRSNFGDALKQAALLGEGISVHPYYMVSEELKAGLLEALLPGKEPEAMDINVVFSTRRNMPIRVRRLLEFLKEWARHPPEWARASGHAA</sequence>